<keyword evidence="1" id="KW-1133">Transmembrane helix</keyword>
<comment type="caution">
    <text evidence="2">The sequence shown here is derived from an EMBL/GenBank/DDBJ whole genome shotgun (WGS) entry which is preliminary data.</text>
</comment>
<evidence type="ECO:0000313" key="3">
    <source>
        <dbReference type="Proteomes" id="UP000316639"/>
    </source>
</evidence>
<accession>A0A563EG56</accession>
<proteinExistence type="predicted"/>
<feature type="transmembrane region" description="Helical" evidence="1">
    <location>
        <begin position="46"/>
        <end position="65"/>
    </location>
</feature>
<keyword evidence="1" id="KW-0472">Membrane</keyword>
<name>A0A563EG56_9PSEU</name>
<keyword evidence="1" id="KW-0812">Transmembrane</keyword>
<dbReference type="Proteomes" id="UP000316639">
    <property type="component" value="Unassembled WGS sequence"/>
</dbReference>
<dbReference type="RefSeq" id="WP_146360257.1">
    <property type="nucleotide sequence ID" value="NZ_VOBR01000044.1"/>
</dbReference>
<dbReference type="AlphaFoldDB" id="A0A563EG56"/>
<evidence type="ECO:0008006" key="4">
    <source>
        <dbReference type="Google" id="ProtNLM"/>
    </source>
</evidence>
<gene>
    <name evidence="2" type="ORF">FKR81_39870</name>
</gene>
<reference evidence="2 3" key="1">
    <citation type="submission" date="2019-07" db="EMBL/GenBank/DDBJ databases">
        <title>Lentzea xizangensis sp. nov., isolated from Qinghai-Tibetan Plateau Soils.</title>
        <authorList>
            <person name="Huang J."/>
        </authorList>
    </citation>
    <scope>NUCLEOTIDE SEQUENCE [LARGE SCALE GENOMIC DNA]</scope>
    <source>
        <strain evidence="2 3">FXJ1.1311</strain>
    </source>
</reference>
<organism evidence="2 3">
    <name type="scientific">Lentzea tibetensis</name>
    <dbReference type="NCBI Taxonomy" id="2591470"/>
    <lineage>
        <taxon>Bacteria</taxon>
        <taxon>Bacillati</taxon>
        <taxon>Actinomycetota</taxon>
        <taxon>Actinomycetes</taxon>
        <taxon>Pseudonocardiales</taxon>
        <taxon>Pseudonocardiaceae</taxon>
        <taxon>Lentzea</taxon>
    </lineage>
</organism>
<keyword evidence="3" id="KW-1185">Reference proteome</keyword>
<protein>
    <recommendedName>
        <fullName evidence="4">PH domain-containing protein</fullName>
    </recommendedName>
</protein>
<sequence>MRMVWRVRWWVRVLSVAVLVLMVMLQTVWATAPNPDWQRTGVPLEDQIWGGGFVVALALVVWSAFRARIELADGMVRVVNPWGVREFPASDVVSVHPGGYGLEFELPEGRVAVAFAVQSTAVHAGAEPRWVEIARAVTGREPEAGSTG</sequence>
<dbReference type="EMBL" id="VOBR01000044">
    <property type="protein sequence ID" value="TWP45122.1"/>
    <property type="molecule type" value="Genomic_DNA"/>
</dbReference>
<evidence type="ECO:0000256" key="1">
    <source>
        <dbReference type="SAM" id="Phobius"/>
    </source>
</evidence>
<evidence type="ECO:0000313" key="2">
    <source>
        <dbReference type="EMBL" id="TWP45122.1"/>
    </source>
</evidence>
<dbReference type="OrthoDB" id="5195056at2"/>